<dbReference type="EMBL" id="JBIAHM010000019">
    <property type="protein sequence ID" value="MFE9605211.1"/>
    <property type="molecule type" value="Genomic_DNA"/>
</dbReference>
<reference evidence="1 2" key="1">
    <citation type="submission" date="2024-10" db="EMBL/GenBank/DDBJ databases">
        <title>The Natural Products Discovery Center: Release of the First 8490 Sequenced Strains for Exploring Actinobacteria Biosynthetic Diversity.</title>
        <authorList>
            <person name="Kalkreuter E."/>
            <person name="Kautsar S.A."/>
            <person name="Yang D."/>
            <person name="Bader C.D."/>
            <person name="Teijaro C.N."/>
            <person name="Fluegel L."/>
            <person name="Davis C.M."/>
            <person name="Simpson J.R."/>
            <person name="Lauterbach L."/>
            <person name="Steele A.D."/>
            <person name="Gui C."/>
            <person name="Meng S."/>
            <person name="Li G."/>
            <person name="Viehrig K."/>
            <person name="Ye F."/>
            <person name="Su P."/>
            <person name="Kiefer A.F."/>
            <person name="Nichols A."/>
            <person name="Cepeda A.J."/>
            <person name="Yan W."/>
            <person name="Fan B."/>
            <person name="Jiang Y."/>
            <person name="Adhikari A."/>
            <person name="Zheng C.-J."/>
            <person name="Schuster L."/>
            <person name="Cowan T.M."/>
            <person name="Smanski M.J."/>
            <person name="Chevrette M.G."/>
            <person name="De Carvalho L.P.S."/>
            <person name="Shen B."/>
        </authorList>
    </citation>
    <scope>NUCLEOTIDE SEQUENCE [LARGE SCALE GENOMIC DNA]</scope>
    <source>
        <strain evidence="1 2">NPDC006488</strain>
    </source>
</reference>
<accession>A0ABW6MGI6</accession>
<keyword evidence="2" id="KW-1185">Reference proteome</keyword>
<dbReference type="InterPro" id="IPR009959">
    <property type="entry name" value="Cyclase_SnoaL-like"/>
</dbReference>
<dbReference type="RefSeq" id="WP_388114030.1">
    <property type="nucleotide sequence ID" value="NZ_JBIAHM010000019.1"/>
</dbReference>
<dbReference type="InterPro" id="IPR032710">
    <property type="entry name" value="NTF2-like_dom_sf"/>
</dbReference>
<dbReference type="Gene3D" id="3.10.450.50">
    <property type="match status" value="1"/>
</dbReference>
<comment type="caution">
    <text evidence="1">The sequence shown here is derived from an EMBL/GenBank/DDBJ whole genome shotgun (WGS) entry which is preliminary data.</text>
</comment>
<dbReference type="Pfam" id="PF07366">
    <property type="entry name" value="SnoaL"/>
    <property type="match status" value="1"/>
</dbReference>
<gene>
    <name evidence="1" type="ORF">ACFYNQ_42525</name>
</gene>
<organism evidence="1 2">
    <name type="scientific">Streptomyces hokutonensis</name>
    <dbReference type="NCBI Taxonomy" id="1306990"/>
    <lineage>
        <taxon>Bacteria</taxon>
        <taxon>Bacillati</taxon>
        <taxon>Actinomycetota</taxon>
        <taxon>Actinomycetes</taxon>
        <taxon>Kitasatosporales</taxon>
        <taxon>Streptomycetaceae</taxon>
        <taxon>Streptomyces</taxon>
    </lineage>
</organism>
<name>A0ABW6MGI6_9ACTN</name>
<dbReference type="Proteomes" id="UP001601303">
    <property type="component" value="Unassembled WGS sequence"/>
</dbReference>
<sequence>MGSITPAEMEVLIGTHMLAEEHGDPAAAVSVYTEDIEHDAVGWPGGPAVGIPAAQERYEQLVQDIRTEKSERTHTYYSENAATVEDLITCTVPGSLLGVPGNNRRITFRMLHVFEFTDGKISRENVWLDSASIVAQLTAP</sequence>
<evidence type="ECO:0000313" key="2">
    <source>
        <dbReference type="Proteomes" id="UP001601303"/>
    </source>
</evidence>
<dbReference type="SUPFAM" id="SSF54427">
    <property type="entry name" value="NTF2-like"/>
    <property type="match status" value="1"/>
</dbReference>
<proteinExistence type="predicted"/>
<evidence type="ECO:0000313" key="1">
    <source>
        <dbReference type="EMBL" id="MFE9605211.1"/>
    </source>
</evidence>
<protein>
    <submittedName>
        <fullName evidence="1">Ester cyclase</fullName>
    </submittedName>
</protein>